<name>A0A6A6WTT5_9PLEO</name>
<evidence type="ECO:0000256" key="1">
    <source>
        <dbReference type="SAM" id="Coils"/>
    </source>
</evidence>
<accession>A0A6A6WTT5</accession>
<evidence type="ECO:0000313" key="3">
    <source>
        <dbReference type="Proteomes" id="UP000799757"/>
    </source>
</evidence>
<dbReference type="Gene3D" id="1.25.40.20">
    <property type="entry name" value="Ankyrin repeat-containing domain"/>
    <property type="match status" value="1"/>
</dbReference>
<dbReference type="EMBL" id="MU002311">
    <property type="protein sequence ID" value="KAF2787502.1"/>
    <property type="molecule type" value="Genomic_DNA"/>
</dbReference>
<dbReference type="AlphaFoldDB" id="A0A6A6WTT5"/>
<dbReference type="OrthoDB" id="1577640at2759"/>
<evidence type="ECO:0000313" key="2">
    <source>
        <dbReference type="EMBL" id="KAF2787502.1"/>
    </source>
</evidence>
<gene>
    <name evidence="2" type="ORF">K505DRAFT_342889</name>
</gene>
<organism evidence="2 3">
    <name type="scientific">Melanomma pulvis-pyrius CBS 109.77</name>
    <dbReference type="NCBI Taxonomy" id="1314802"/>
    <lineage>
        <taxon>Eukaryota</taxon>
        <taxon>Fungi</taxon>
        <taxon>Dikarya</taxon>
        <taxon>Ascomycota</taxon>
        <taxon>Pezizomycotina</taxon>
        <taxon>Dothideomycetes</taxon>
        <taxon>Pleosporomycetidae</taxon>
        <taxon>Pleosporales</taxon>
        <taxon>Melanommataceae</taxon>
        <taxon>Melanomma</taxon>
    </lineage>
</organism>
<keyword evidence="1" id="KW-0175">Coiled coil</keyword>
<feature type="coiled-coil region" evidence="1">
    <location>
        <begin position="32"/>
        <end position="89"/>
    </location>
</feature>
<protein>
    <submittedName>
        <fullName evidence="2">Uncharacterized protein</fullName>
    </submittedName>
</protein>
<reference evidence="2" key="1">
    <citation type="journal article" date="2020" name="Stud. Mycol.">
        <title>101 Dothideomycetes genomes: a test case for predicting lifestyles and emergence of pathogens.</title>
        <authorList>
            <person name="Haridas S."/>
            <person name="Albert R."/>
            <person name="Binder M."/>
            <person name="Bloem J."/>
            <person name="Labutti K."/>
            <person name="Salamov A."/>
            <person name="Andreopoulos B."/>
            <person name="Baker S."/>
            <person name="Barry K."/>
            <person name="Bills G."/>
            <person name="Bluhm B."/>
            <person name="Cannon C."/>
            <person name="Castanera R."/>
            <person name="Culley D."/>
            <person name="Daum C."/>
            <person name="Ezra D."/>
            <person name="Gonzalez J."/>
            <person name="Henrissat B."/>
            <person name="Kuo A."/>
            <person name="Liang C."/>
            <person name="Lipzen A."/>
            <person name="Lutzoni F."/>
            <person name="Magnuson J."/>
            <person name="Mondo S."/>
            <person name="Nolan M."/>
            <person name="Ohm R."/>
            <person name="Pangilinan J."/>
            <person name="Park H.-J."/>
            <person name="Ramirez L."/>
            <person name="Alfaro M."/>
            <person name="Sun H."/>
            <person name="Tritt A."/>
            <person name="Yoshinaga Y."/>
            <person name="Zwiers L.-H."/>
            <person name="Turgeon B."/>
            <person name="Goodwin S."/>
            <person name="Spatafora J."/>
            <person name="Crous P."/>
            <person name="Grigoriev I."/>
        </authorList>
    </citation>
    <scope>NUCLEOTIDE SEQUENCE</scope>
    <source>
        <strain evidence="2">CBS 109.77</strain>
    </source>
</reference>
<dbReference type="SUPFAM" id="SSF48403">
    <property type="entry name" value="Ankyrin repeat"/>
    <property type="match status" value="1"/>
</dbReference>
<proteinExistence type="predicted"/>
<dbReference type="Proteomes" id="UP000799757">
    <property type="component" value="Unassembled WGS sequence"/>
</dbReference>
<dbReference type="InterPro" id="IPR036770">
    <property type="entry name" value="Ankyrin_rpt-contain_sf"/>
</dbReference>
<sequence>MADPFSITGGAVGIVSLTITTCAGVVSYIGDVKDAKEKVQQFSDEMDQLTDQLSKLDIVLGQLHPSPCRTGVEEKMAECVTKIERLKKKLYPACQASAPGGRGGFKFRQQLKETKQRLWFPFTKESMLHAKTMVDSIRQDLQTALSMLIVDLLRQAEEKADGQHVDLMAKLEEVCSLSKSQSKLIQDELKTLNASCLDKSQEQKASLKDGFQGIHASLDTLQKQNASLKDEFQGEGKFDKGNLQSDAPAAIQTETSLRTSSPKLERCNALSLGKRNAVAPCVCRPHSQRTVYLEWLMPLVGIHTCVHEVYCPRAVHQNEVTDFNLQFSFCSPALQRRIQIGFDVWQGLGLFRIKPSLTTYRIVHRNSPAFRMIHNFSCETWVCPQQNSWVETAQKLWSLFRTRQASPFERLDNGQTLLHYLCSTKVDPLQFCLGSPPTVNSAQLCWDLPPNALSEENFHQMVRWLLDCMTVGAIELDSMGYTCADYLVSNGVMPKLALNALLDHGISISTMATSDIRSNNVQLMQPFIIQNPDSFKCPGIMKAIFLQSEDDLKNAILRNTITQNIEEINTAIRGYSPIEVATLLGWKRGCEILLDNGAEIKRRTSTALPLLCCASLSSNIDVLRYWIDLGPELDEEEVLCVGRLEEALESAYEVGKARGTFELLEAVISEIKERKNQLQMIAEVNAKTISPLQNLDMRLNAHALRVYDALVDSGVEVPPYLKPAKEDIYAFPCNTFGPKIGLLNALYAAEFRIITPTNSSSAIDDNDKIPLLLIHLTAYRGKGTRSATRNGKHRSNNGLKQGLRLYRWLIAHGADTKARWPGSQTTALHCLAYNVGRYISSERGCTKYSSEILSTIVETCTDDCECGCSAAGCLPITTFFKSTIPLFMVVNPVYHLLSMRPYTHRVTSFEERLLDSLRDINSWTNGTAAKSLMKNRLVASALIRFATFTNLGLRHTCCDISRIQCRQDMKPDACASPHRYNMEERRRIMENDAFLLNLLEELVQELEAKFEALGMDLAKFMFRVWRRKMRDVLDKLEREGFGLYDRGRRELDGVKRR</sequence>
<keyword evidence="3" id="KW-1185">Reference proteome</keyword>